<dbReference type="STRING" id="265719.SAMN04488509_1223"/>
<dbReference type="Pfam" id="PF09836">
    <property type="entry name" value="DUF2063"/>
    <property type="match status" value="1"/>
</dbReference>
<evidence type="ECO:0000259" key="1">
    <source>
        <dbReference type="Pfam" id="PF09836"/>
    </source>
</evidence>
<gene>
    <name evidence="3" type="ORF">SAMN04488509_1223</name>
</gene>
<dbReference type="RefSeq" id="WP_091245996.1">
    <property type="nucleotide sequence ID" value="NZ_FNAG01000022.1"/>
</dbReference>
<sequence>MPAAPETLRRQQLALAHWIRDPENHTPPPGIEPRRLRVYRELIRNTVAGLLGSQFPVIRKLRGQGFWNALIDDFLREHRAQTPLFPEVGQEFIAYLSTREQTERGDPPFLPELAHYEWAELGIALSDAREDFATIDAQGDLMQGVPVLSPQAWPLAYAWPVDRIRPEFQPEAPPAEPTLLLLQRAADHSVKFARLDPLGYALLEQIRSAPDTGEALVQRLAAAWGLDAATLMEPAAAMLATLRARGVVLGTRREAFAPLA</sequence>
<proteinExistence type="predicted"/>
<dbReference type="InterPro" id="IPR044922">
    <property type="entry name" value="DUF2063_N_sf"/>
</dbReference>
<name>A0A1G7AA80_9GAMM</name>
<dbReference type="EMBL" id="FNAG01000022">
    <property type="protein sequence ID" value="SDE11838.1"/>
    <property type="molecule type" value="Genomic_DNA"/>
</dbReference>
<dbReference type="InterPro" id="IPR018640">
    <property type="entry name" value="DUF2063"/>
</dbReference>
<dbReference type="Proteomes" id="UP000199603">
    <property type="component" value="Unassembled WGS sequence"/>
</dbReference>
<protein>
    <submittedName>
        <fullName evidence="3">Uncharacterized protein</fullName>
    </submittedName>
</protein>
<evidence type="ECO:0000313" key="4">
    <source>
        <dbReference type="Proteomes" id="UP000199603"/>
    </source>
</evidence>
<feature type="domain" description="Putative DNA-binding" evidence="1">
    <location>
        <begin position="11"/>
        <end position="96"/>
    </location>
</feature>
<feature type="domain" description="NGO1945-like C-terminal" evidence="2">
    <location>
        <begin position="149"/>
        <end position="243"/>
    </location>
</feature>
<dbReference type="InterPro" id="IPR054098">
    <property type="entry name" value="NGO1945-like_C"/>
</dbReference>
<dbReference type="AlphaFoldDB" id="A0A1G7AA80"/>
<accession>A0A1G7AA80</accession>
<keyword evidence="4" id="KW-1185">Reference proteome</keyword>
<dbReference type="Gene3D" id="1.10.150.690">
    <property type="entry name" value="DUF2063"/>
    <property type="match status" value="1"/>
</dbReference>
<dbReference type="Gene3D" id="3.90.930.50">
    <property type="match status" value="1"/>
</dbReference>
<organism evidence="3 4">
    <name type="scientific">Aquimonas voraii</name>
    <dbReference type="NCBI Taxonomy" id="265719"/>
    <lineage>
        <taxon>Bacteria</taxon>
        <taxon>Pseudomonadati</taxon>
        <taxon>Pseudomonadota</taxon>
        <taxon>Gammaproteobacteria</taxon>
        <taxon>Lysobacterales</taxon>
        <taxon>Lysobacteraceae</taxon>
        <taxon>Aquimonas</taxon>
    </lineage>
</organism>
<dbReference type="Pfam" id="PF22106">
    <property type="entry name" value="NGO1945_C"/>
    <property type="match status" value="1"/>
</dbReference>
<reference evidence="3 4" key="1">
    <citation type="submission" date="2016-10" db="EMBL/GenBank/DDBJ databases">
        <authorList>
            <person name="de Groot N.N."/>
        </authorList>
    </citation>
    <scope>NUCLEOTIDE SEQUENCE [LARGE SCALE GENOMIC DNA]</scope>
    <source>
        <strain evidence="3 4">DSM 16957</strain>
    </source>
</reference>
<evidence type="ECO:0000313" key="3">
    <source>
        <dbReference type="EMBL" id="SDE11838.1"/>
    </source>
</evidence>
<evidence type="ECO:0000259" key="2">
    <source>
        <dbReference type="Pfam" id="PF22106"/>
    </source>
</evidence>
<dbReference type="OrthoDB" id="4146344at2"/>